<dbReference type="AlphaFoldDB" id="C7IY88"/>
<gene>
    <name evidence="1" type="ordered locus">Os02g0223300</name>
</gene>
<dbReference type="EMBL" id="AP008208">
    <property type="protein sequence ID" value="BAH91593.1"/>
    <property type="molecule type" value="Genomic_DNA"/>
</dbReference>
<protein>
    <submittedName>
        <fullName evidence="1">Os02g0223300 protein</fullName>
    </submittedName>
</protein>
<organism evidence="1 2">
    <name type="scientific">Oryza sativa subsp. japonica</name>
    <name type="common">Rice</name>
    <dbReference type="NCBI Taxonomy" id="39947"/>
    <lineage>
        <taxon>Eukaryota</taxon>
        <taxon>Viridiplantae</taxon>
        <taxon>Streptophyta</taxon>
        <taxon>Embryophyta</taxon>
        <taxon>Tracheophyta</taxon>
        <taxon>Spermatophyta</taxon>
        <taxon>Magnoliopsida</taxon>
        <taxon>Liliopsida</taxon>
        <taxon>Poales</taxon>
        <taxon>Poaceae</taxon>
        <taxon>BOP clade</taxon>
        <taxon>Oryzoideae</taxon>
        <taxon>Oryzeae</taxon>
        <taxon>Oryzinae</taxon>
        <taxon>Oryza</taxon>
        <taxon>Oryza sativa</taxon>
    </lineage>
</organism>
<feature type="non-terminal residue" evidence="1">
    <location>
        <position position="1"/>
    </location>
</feature>
<sequence length="71" mass="7661">HGLHDLWGPRGSHAESAATWDKTGVKTAEGPSVTGFVSWGTLDVRFCGSGTILYLADKLRDLACTFPIAQW</sequence>
<accession>C7IY88</accession>
<evidence type="ECO:0000313" key="1">
    <source>
        <dbReference type="EMBL" id="BAH91593.1"/>
    </source>
</evidence>
<evidence type="ECO:0000313" key="2">
    <source>
        <dbReference type="Proteomes" id="UP000000763"/>
    </source>
</evidence>
<dbReference type="Proteomes" id="UP000000763">
    <property type="component" value="Chromosome 2"/>
</dbReference>
<reference evidence="2" key="2">
    <citation type="journal article" date="2008" name="Nucleic Acids Res.">
        <title>The rice annotation project database (RAP-DB): 2008 update.</title>
        <authorList>
            <consortium name="The rice annotation project (RAP)"/>
        </authorList>
    </citation>
    <scope>GENOME REANNOTATION</scope>
    <source>
        <strain evidence="2">cv. Nipponbare</strain>
    </source>
</reference>
<name>C7IY88_ORYSJ</name>
<reference evidence="1 2" key="1">
    <citation type="journal article" date="2005" name="Nature">
        <title>The map-based sequence of the rice genome.</title>
        <authorList>
            <consortium name="International rice genome sequencing project (IRGSP)"/>
            <person name="Matsumoto T."/>
            <person name="Wu J."/>
            <person name="Kanamori H."/>
            <person name="Katayose Y."/>
            <person name="Fujisawa M."/>
            <person name="Namiki N."/>
            <person name="Mizuno H."/>
            <person name="Yamamoto K."/>
            <person name="Antonio B.A."/>
            <person name="Baba T."/>
            <person name="Sakata K."/>
            <person name="Nagamura Y."/>
            <person name="Aoki H."/>
            <person name="Arikawa K."/>
            <person name="Arita K."/>
            <person name="Bito T."/>
            <person name="Chiden Y."/>
            <person name="Fujitsuka N."/>
            <person name="Fukunaka R."/>
            <person name="Hamada M."/>
            <person name="Harada C."/>
            <person name="Hayashi A."/>
            <person name="Hijishita S."/>
            <person name="Honda M."/>
            <person name="Hosokawa S."/>
            <person name="Ichikawa Y."/>
            <person name="Idonuma A."/>
            <person name="Iijima M."/>
            <person name="Ikeda M."/>
            <person name="Ikeno M."/>
            <person name="Ito K."/>
            <person name="Ito S."/>
            <person name="Ito T."/>
            <person name="Ito Y."/>
            <person name="Ito Y."/>
            <person name="Iwabuchi A."/>
            <person name="Kamiya K."/>
            <person name="Karasawa W."/>
            <person name="Kurita K."/>
            <person name="Katagiri S."/>
            <person name="Kikuta A."/>
            <person name="Kobayashi H."/>
            <person name="Kobayashi N."/>
            <person name="Machita K."/>
            <person name="Maehara T."/>
            <person name="Masukawa M."/>
            <person name="Mizubayashi T."/>
            <person name="Mukai Y."/>
            <person name="Nagasaki H."/>
            <person name="Nagata Y."/>
            <person name="Naito S."/>
            <person name="Nakashima M."/>
            <person name="Nakama Y."/>
            <person name="Nakamichi Y."/>
            <person name="Nakamura M."/>
            <person name="Meguro A."/>
            <person name="Negishi M."/>
            <person name="Ohta I."/>
            <person name="Ohta T."/>
            <person name="Okamoto M."/>
            <person name="Ono N."/>
            <person name="Saji S."/>
            <person name="Sakaguchi M."/>
            <person name="Sakai K."/>
            <person name="Shibata M."/>
            <person name="Shimokawa T."/>
            <person name="Song J."/>
            <person name="Takazaki Y."/>
            <person name="Terasawa K."/>
            <person name="Tsugane M."/>
            <person name="Tsuji K."/>
            <person name="Ueda S."/>
            <person name="Waki K."/>
            <person name="Yamagata H."/>
            <person name="Yamamoto M."/>
            <person name="Yamamoto S."/>
            <person name="Yamane H."/>
            <person name="Yoshiki S."/>
            <person name="Yoshihara R."/>
            <person name="Yukawa K."/>
            <person name="Zhong H."/>
            <person name="Yano M."/>
            <person name="Yuan Q."/>
            <person name="Ouyang S."/>
            <person name="Liu J."/>
            <person name="Jones K.M."/>
            <person name="Gansberger K."/>
            <person name="Moffat K."/>
            <person name="Hill J."/>
            <person name="Bera J."/>
            <person name="Fadrosh D."/>
            <person name="Jin S."/>
            <person name="Johri S."/>
            <person name="Kim M."/>
            <person name="Overton L."/>
            <person name="Reardon M."/>
            <person name="Tsitrin T."/>
            <person name="Vuong H."/>
            <person name="Weaver B."/>
            <person name="Ciecko A."/>
            <person name="Tallon L."/>
            <person name="Jackson J."/>
            <person name="Pai G."/>
            <person name="Aken S.V."/>
            <person name="Utterback T."/>
            <person name="Reidmuller S."/>
            <person name="Feldblyum T."/>
            <person name="Hsiao J."/>
            <person name="Zismann V."/>
            <person name="Iobst S."/>
            <person name="de Vazeille A.R."/>
            <person name="Buell C.R."/>
            <person name="Ying K."/>
            <person name="Li Y."/>
            <person name="Lu T."/>
            <person name="Huang Y."/>
            <person name="Zhao Q."/>
            <person name="Feng Q."/>
            <person name="Zhang L."/>
            <person name="Zhu J."/>
            <person name="Weng Q."/>
            <person name="Mu J."/>
            <person name="Lu Y."/>
            <person name="Fan D."/>
            <person name="Liu Y."/>
            <person name="Guan J."/>
            <person name="Zhang Y."/>
            <person name="Yu S."/>
            <person name="Liu X."/>
            <person name="Zhang Y."/>
            <person name="Hong G."/>
            <person name="Han B."/>
            <person name="Choisne N."/>
            <person name="Demange N."/>
            <person name="Orjeda G."/>
            <person name="Samain S."/>
            <person name="Cattolico L."/>
            <person name="Pelletier E."/>
            <person name="Couloux A."/>
            <person name="Segurens B."/>
            <person name="Wincker P."/>
            <person name="D'Hont A."/>
            <person name="Scarpelli C."/>
            <person name="Weissenbach J."/>
            <person name="Salanoubat M."/>
            <person name="Quetier F."/>
            <person name="Yu Y."/>
            <person name="Kim H.R."/>
            <person name="Rambo T."/>
            <person name="Currie J."/>
            <person name="Collura K."/>
            <person name="Luo M."/>
            <person name="Yang T."/>
            <person name="Ammiraju J.S.S."/>
            <person name="Engler F."/>
            <person name="Soderlund C."/>
            <person name="Wing R.A."/>
            <person name="Palmer L.E."/>
            <person name="de la Bastide M."/>
            <person name="Spiegel L."/>
            <person name="Nascimento L."/>
            <person name="Zutavern T."/>
            <person name="O'Shaughnessy A."/>
            <person name="Dike S."/>
            <person name="Dedhia N."/>
            <person name="Preston R."/>
            <person name="Balija V."/>
            <person name="McCombie W.R."/>
            <person name="Chow T."/>
            <person name="Chen H."/>
            <person name="Chung M."/>
            <person name="Chen C."/>
            <person name="Shaw J."/>
            <person name="Wu H."/>
            <person name="Hsiao K."/>
            <person name="Chao Y."/>
            <person name="Chu M."/>
            <person name="Cheng C."/>
            <person name="Hour A."/>
            <person name="Lee P."/>
            <person name="Lin S."/>
            <person name="Lin Y."/>
            <person name="Liou J."/>
            <person name="Liu S."/>
            <person name="Hsing Y."/>
            <person name="Raghuvanshi S."/>
            <person name="Mohanty A."/>
            <person name="Bharti A.K."/>
            <person name="Gaur A."/>
            <person name="Gupta V."/>
            <person name="Kumar D."/>
            <person name="Ravi V."/>
            <person name="Vij S."/>
            <person name="Kapur A."/>
            <person name="Khurana P."/>
            <person name="Khurana P."/>
            <person name="Khurana J.P."/>
            <person name="Tyagi A.K."/>
            <person name="Gaikwad K."/>
            <person name="Singh A."/>
            <person name="Dalal V."/>
            <person name="Srivastava S."/>
            <person name="Dixit A."/>
            <person name="Pal A.K."/>
            <person name="Ghazi I.A."/>
            <person name="Yadav M."/>
            <person name="Pandit A."/>
            <person name="Bhargava A."/>
            <person name="Sureshbabu K."/>
            <person name="Batra K."/>
            <person name="Sharma T.R."/>
            <person name="Mohapatra T."/>
            <person name="Singh N.K."/>
            <person name="Messing J."/>
            <person name="Nelson A.B."/>
            <person name="Fuks G."/>
            <person name="Kavchok S."/>
            <person name="Keizer G."/>
            <person name="Linton E."/>
            <person name="Llaca V."/>
            <person name="Song R."/>
            <person name="Tanyolac B."/>
            <person name="Young S."/>
            <person name="Ho-Il K."/>
            <person name="Hahn J.H."/>
            <person name="Sangsakoo G."/>
            <person name="Vanavichit A."/>
            <person name="de Mattos Luiz.A.T."/>
            <person name="Zimmer P.D."/>
            <person name="Malone G."/>
            <person name="Dellagostin O."/>
            <person name="de Oliveira A.C."/>
            <person name="Bevan M."/>
            <person name="Bancroft I."/>
            <person name="Minx P."/>
            <person name="Cordum H."/>
            <person name="Wilson R."/>
            <person name="Cheng Z."/>
            <person name="Jin W."/>
            <person name="Jiang J."/>
            <person name="Leong S.A."/>
            <person name="Iwama H."/>
            <person name="Gojobori T."/>
            <person name="Itoh T."/>
            <person name="Niimura Y."/>
            <person name="Fujii Y."/>
            <person name="Habara T."/>
            <person name="Sakai H."/>
            <person name="Sato Y."/>
            <person name="Wilson G."/>
            <person name="Kumar K."/>
            <person name="McCouch S."/>
            <person name="Juretic N."/>
            <person name="Hoen D."/>
            <person name="Wright S."/>
            <person name="Bruskiewich R."/>
            <person name="Bureau T."/>
            <person name="Miyao A."/>
            <person name="Hirochika H."/>
            <person name="Nishikawa T."/>
            <person name="Kadowaki K."/>
            <person name="Sugiura M."/>
            <person name="Burr B."/>
            <person name="Sasaki T."/>
        </authorList>
    </citation>
    <scope>NUCLEOTIDE SEQUENCE [LARGE SCALE GENOMIC DNA]</scope>
    <source>
        <strain evidence="2">cv. Nipponbare</strain>
    </source>
</reference>
<dbReference type="KEGG" id="dosa:Os02g0223300"/>
<proteinExistence type="predicted"/>